<dbReference type="PRINTS" id="PR00420">
    <property type="entry name" value="RNGMNOXGNASE"/>
</dbReference>
<evidence type="ECO:0000313" key="2">
    <source>
        <dbReference type="EMBL" id="RAI58321.1"/>
    </source>
</evidence>
<dbReference type="SUPFAM" id="SSF51905">
    <property type="entry name" value="FAD/NAD(P)-binding domain"/>
    <property type="match status" value="1"/>
</dbReference>
<comment type="caution">
    <text evidence="2">The sequence shown here is derived from an EMBL/GenBank/DDBJ whole genome shotgun (WGS) entry which is preliminary data.</text>
</comment>
<dbReference type="GO" id="GO:0071949">
    <property type="term" value="F:FAD binding"/>
    <property type="evidence" value="ECO:0007669"/>
    <property type="project" value="InterPro"/>
</dbReference>
<evidence type="ECO:0000313" key="3">
    <source>
        <dbReference type="Proteomes" id="UP000249065"/>
    </source>
</evidence>
<dbReference type="AlphaFoldDB" id="A0A327M4Y2"/>
<protein>
    <submittedName>
        <fullName evidence="2">NAD(P)/FAD-dependent oxidoreductase</fullName>
    </submittedName>
</protein>
<name>A0A327M4Y2_9PROT</name>
<organism evidence="2 3">
    <name type="scientific">Roseicella frigidaeris</name>
    <dbReference type="NCBI Taxonomy" id="2230885"/>
    <lineage>
        <taxon>Bacteria</taxon>
        <taxon>Pseudomonadati</taxon>
        <taxon>Pseudomonadota</taxon>
        <taxon>Alphaproteobacteria</taxon>
        <taxon>Acetobacterales</taxon>
        <taxon>Roseomonadaceae</taxon>
        <taxon>Roseicella</taxon>
    </lineage>
</organism>
<dbReference type="InterPro" id="IPR002938">
    <property type="entry name" value="FAD-bd"/>
</dbReference>
<gene>
    <name evidence="2" type="ORF">DOO78_15025</name>
</gene>
<dbReference type="PANTHER" id="PTHR43747">
    <property type="entry name" value="FAD-BINDING PROTEIN"/>
    <property type="match status" value="1"/>
</dbReference>
<dbReference type="InterPro" id="IPR050816">
    <property type="entry name" value="Flavin-dep_Halogenase_NPB"/>
</dbReference>
<sequence>MTDAAPEAGPDRLAADVVVIGGGPAGSTAAAMLAMRGRAVVLLEKEAHPRFHIGESLLPRNLDILERLGVLPEIGRIGVHKPGAEFVSDRTGRSQAFPFARALDRDRTFAWQVKRAEFDHILFENAARRGAQALQRTQATGIDFAPEGTGEGMEERAVVRARREDGTPLAVAARYVLDASGRDTFLASRMRVKSANRYNNTAAAYAHFEGVARREAEFEGYISIHLAEDGWFWIIPLQGGVTSVGFVGNQSAWKGRSGTPAELLMARIAASPTVAARMRGARLASEVFSTANYSYRARVGTGDGFLMIGDAYGFVDPMFSTGVLMAMTAGELGAQAADAWLDDPARGRALARRTNRDLAAAMDRISWLIYRVNDPVLRSMFLAPSNFFWMRDGVVNMLAGNLRGSLRAELPVLAFKAAYHALTALRRIGLGPAMPEALGAERG</sequence>
<dbReference type="OrthoDB" id="9799983at2"/>
<dbReference type="Pfam" id="PF01494">
    <property type="entry name" value="FAD_binding_3"/>
    <property type="match status" value="1"/>
</dbReference>
<accession>A0A327M4Y2</accession>
<dbReference type="Proteomes" id="UP000249065">
    <property type="component" value="Unassembled WGS sequence"/>
</dbReference>
<dbReference type="PANTHER" id="PTHR43747:SF1">
    <property type="entry name" value="SLR1998 PROTEIN"/>
    <property type="match status" value="1"/>
</dbReference>
<dbReference type="RefSeq" id="WP_111470661.1">
    <property type="nucleotide sequence ID" value="NZ_QLIX01000010.1"/>
</dbReference>
<feature type="domain" description="FAD-binding" evidence="1">
    <location>
        <begin position="15"/>
        <end position="323"/>
    </location>
</feature>
<reference evidence="3" key="1">
    <citation type="submission" date="2018-06" db="EMBL/GenBank/DDBJ databases">
        <authorList>
            <person name="Khan S.A."/>
        </authorList>
    </citation>
    <scope>NUCLEOTIDE SEQUENCE [LARGE SCALE GENOMIC DNA]</scope>
    <source>
        <strain evidence="3">DB-1506</strain>
    </source>
</reference>
<dbReference type="EMBL" id="QLIX01000010">
    <property type="protein sequence ID" value="RAI58321.1"/>
    <property type="molecule type" value="Genomic_DNA"/>
</dbReference>
<evidence type="ECO:0000259" key="1">
    <source>
        <dbReference type="Pfam" id="PF01494"/>
    </source>
</evidence>
<proteinExistence type="predicted"/>
<dbReference type="InterPro" id="IPR036188">
    <property type="entry name" value="FAD/NAD-bd_sf"/>
</dbReference>
<keyword evidence="3" id="KW-1185">Reference proteome</keyword>
<dbReference type="Gene3D" id="3.50.50.60">
    <property type="entry name" value="FAD/NAD(P)-binding domain"/>
    <property type="match status" value="1"/>
</dbReference>